<protein>
    <submittedName>
        <fullName evidence="10">Leucyl aminopeptidase</fullName>
    </submittedName>
</protein>
<comment type="caution">
    <text evidence="10">The sequence shown here is derived from an EMBL/GenBank/DDBJ whole genome shotgun (WGS) entry which is preliminary data.</text>
</comment>
<keyword evidence="9" id="KW-0482">Metalloprotease</keyword>
<dbReference type="Pfam" id="PF02073">
    <property type="entry name" value="Peptidase_M29"/>
    <property type="match status" value="1"/>
</dbReference>
<dbReference type="SUPFAM" id="SSF144052">
    <property type="entry name" value="Thermophilic metalloprotease-like"/>
    <property type="match status" value="1"/>
</dbReference>
<name>A0A2W5N437_9BACT</name>
<dbReference type="PANTHER" id="PTHR34448:SF1">
    <property type="entry name" value="BLL6088 PROTEIN"/>
    <property type="match status" value="1"/>
</dbReference>
<dbReference type="GO" id="GO:0004177">
    <property type="term" value="F:aminopeptidase activity"/>
    <property type="evidence" value="ECO:0007669"/>
    <property type="project" value="UniProtKB-KW"/>
</dbReference>
<evidence type="ECO:0000256" key="5">
    <source>
        <dbReference type="ARBA" id="ARBA00022438"/>
    </source>
</evidence>
<dbReference type="Gene3D" id="3.40.1830.10">
    <property type="entry name" value="Thermophilic metalloprotease (M29)"/>
    <property type="match status" value="1"/>
</dbReference>
<evidence type="ECO:0000256" key="3">
    <source>
        <dbReference type="ARBA" id="ARBA00001947"/>
    </source>
</evidence>
<sequence length="495" mass="55953">MLNSDISPYFKKLAQDLWHAHDATPNHFIGLITDARFYLDEPFTSIEKLVDAVQRATRVMTLHHGGLLGNDEFAAAYDKHYFPLWSSHAPLKADPALQEGLANRLYNIDEQKTDTHASLIIGNGSNDIIRPIIERLRARSIPMQFEIADHDFTRLAVNHMDEQGLKNYAAYSISLSEKLTNRIIAVPSSNPPHTIEKDKEKHEAYAELIKPMRERVLSGAVMSTLTFFPTPIDAEIDGIPYQDYLKLFFELCDQPDAQIEKANDFLIEKLNKTTELRFTNDDGTDVRMSLVDHDGRHFTFANSQTRRNVPGSEVFSAPRVDSVNGVIVSKGKFLAIQDETKQVVNLTRHFEDGVMVSFTAEEGEEHFQEFLDLHPNHARVGEIGIGTNPHLKRHVANGLLVEKISSSFHTAQGDAYTMTDYLGTPVHMNNGNKARMHWDITTMLGDMYLDGECILKDGVFLPPELDVLNRGWNAVPAEERPDRWKDYKGPYTGPV</sequence>
<keyword evidence="5 10" id="KW-0031">Aminopeptidase</keyword>
<accession>A0A2W5N437</accession>
<keyword evidence="7" id="KW-0479">Metal-binding</keyword>
<evidence type="ECO:0000256" key="2">
    <source>
        <dbReference type="ARBA" id="ARBA00001946"/>
    </source>
</evidence>
<evidence type="ECO:0000256" key="1">
    <source>
        <dbReference type="ARBA" id="ARBA00001941"/>
    </source>
</evidence>
<comment type="similarity">
    <text evidence="4">Belongs to the peptidase M29 family.</text>
</comment>
<evidence type="ECO:0000256" key="7">
    <source>
        <dbReference type="ARBA" id="ARBA00022723"/>
    </source>
</evidence>
<dbReference type="InterPro" id="IPR000787">
    <property type="entry name" value="Peptidase_M29"/>
</dbReference>
<proteinExistence type="inferred from homology"/>
<comment type="cofactor">
    <cofactor evidence="1">
        <name>Co(2+)</name>
        <dbReference type="ChEBI" id="CHEBI:48828"/>
    </cofactor>
</comment>
<gene>
    <name evidence="10" type="ORF">DI551_02565</name>
</gene>
<evidence type="ECO:0000313" key="10">
    <source>
        <dbReference type="EMBL" id="PZQ47864.1"/>
    </source>
</evidence>
<evidence type="ECO:0000313" key="11">
    <source>
        <dbReference type="Proteomes" id="UP000249417"/>
    </source>
</evidence>
<evidence type="ECO:0000256" key="4">
    <source>
        <dbReference type="ARBA" id="ARBA00008236"/>
    </source>
</evidence>
<reference evidence="10 11" key="1">
    <citation type="submission" date="2017-08" db="EMBL/GenBank/DDBJ databases">
        <title>Infants hospitalized years apart are colonized by the same room-sourced microbial strains.</title>
        <authorList>
            <person name="Brooks B."/>
            <person name="Olm M.R."/>
            <person name="Firek B.A."/>
            <person name="Baker R."/>
            <person name="Thomas B.C."/>
            <person name="Morowitz M.J."/>
            <person name="Banfield J.F."/>
        </authorList>
    </citation>
    <scope>NUCLEOTIDE SEQUENCE [LARGE SCALE GENOMIC DNA]</scope>
    <source>
        <strain evidence="10">S2_005_002_R2_29</strain>
    </source>
</reference>
<dbReference type="Proteomes" id="UP000249417">
    <property type="component" value="Unassembled WGS sequence"/>
</dbReference>
<evidence type="ECO:0000256" key="8">
    <source>
        <dbReference type="ARBA" id="ARBA00022801"/>
    </source>
</evidence>
<dbReference type="InterPro" id="IPR052170">
    <property type="entry name" value="M29_Exopeptidase"/>
</dbReference>
<dbReference type="PANTHER" id="PTHR34448">
    <property type="entry name" value="AMINOPEPTIDASE"/>
    <property type="match status" value="1"/>
</dbReference>
<comment type="cofactor">
    <cofactor evidence="2">
        <name>Mg(2+)</name>
        <dbReference type="ChEBI" id="CHEBI:18420"/>
    </cofactor>
</comment>
<evidence type="ECO:0000256" key="9">
    <source>
        <dbReference type="ARBA" id="ARBA00023049"/>
    </source>
</evidence>
<keyword evidence="6" id="KW-0645">Protease</keyword>
<dbReference type="GO" id="GO:0046872">
    <property type="term" value="F:metal ion binding"/>
    <property type="evidence" value="ECO:0007669"/>
    <property type="project" value="UniProtKB-KW"/>
</dbReference>
<dbReference type="GO" id="GO:0008237">
    <property type="term" value="F:metallopeptidase activity"/>
    <property type="evidence" value="ECO:0007669"/>
    <property type="project" value="UniProtKB-KW"/>
</dbReference>
<evidence type="ECO:0000256" key="6">
    <source>
        <dbReference type="ARBA" id="ARBA00022670"/>
    </source>
</evidence>
<dbReference type="EMBL" id="QFQB01000009">
    <property type="protein sequence ID" value="PZQ47864.1"/>
    <property type="molecule type" value="Genomic_DNA"/>
</dbReference>
<dbReference type="GO" id="GO:0006508">
    <property type="term" value="P:proteolysis"/>
    <property type="evidence" value="ECO:0007669"/>
    <property type="project" value="UniProtKB-KW"/>
</dbReference>
<organism evidence="10 11">
    <name type="scientific">Micavibrio aeruginosavorus</name>
    <dbReference type="NCBI Taxonomy" id="349221"/>
    <lineage>
        <taxon>Bacteria</taxon>
        <taxon>Pseudomonadati</taxon>
        <taxon>Bdellovibrionota</taxon>
        <taxon>Bdellovibrionia</taxon>
        <taxon>Bdellovibrionales</taxon>
        <taxon>Pseudobdellovibrionaceae</taxon>
        <taxon>Micavibrio</taxon>
    </lineage>
</organism>
<keyword evidence="8" id="KW-0378">Hydrolase</keyword>
<dbReference type="AlphaFoldDB" id="A0A2W5N437"/>
<dbReference type="InterPro" id="IPR035097">
    <property type="entry name" value="M29_N-terminal"/>
</dbReference>
<comment type="cofactor">
    <cofactor evidence="3">
        <name>Zn(2+)</name>
        <dbReference type="ChEBI" id="CHEBI:29105"/>
    </cofactor>
</comment>